<dbReference type="Proteomes" id="UP001324115">
    <property type="component" value="Unassembled WGS sequence"/>
</dbReference>
<evidence type="ECO:0000313" key="3">
    <source>
        <dbReference type="Proteomes" id="UP001324115"/>
    </source>
</evidence>
<sequence length="176" mass="19850">MNNSCTFLLVILVLVGSLEMFNFCANPTNGFTLVPLTESNFELQKPYDIPLDQRYSFVNGLHHLWGLDYSSGVWQFEGYGFVPNGTFGATVAQIHGAAHGATTLILRIYDGDWFRHNIIHDVDMGMVTIFIDGVQNFQAKDKGPGDLYFKCGVYAAPTNISYDMESRWRDIKINNH</sequence>
<dbReference type="AlphaFoldDB" id="A0AAN7I486"/>
<dbReference type="InterPro" id="IPR013320">
    <property type="entry name" value="ConA-like_dom_sf"/>
</dbReference>
<dbReference type="PANTHER" id="PTHR33681">
    <property type="entry name" value="BINDING PROTEIN, PUTATIVE, EXPRESSED-RELATED"/>
    <property type="match status" value="1"/>
</dbReference>
<dbReference type="PANTHER" id="PTHR33681:SF11">
    <property type="entry name" value="ALGINATE LYASE"/>
    <property type="match status" value="1"/>
</dbReference>
<comment type="caution">
    <text evidence="2">The sequence shown here is derived from an EMBL/GenBank/DDBJ whole genome shotgun (WGS) entry which is preliminary data.</text>
</comment>
<reference evidence="2 3" key="1">
    <citation type="journal article" date="2023" name="G3 (Bethesda)">
        <title>A haplotype-resolved chromosome-scale genome for Quercus rubra L. provides insights into the genetics of adaptive traits for red oak species.</title>
        <authorList>
            <person name="Kapoor B."/>
            <person name="Jenkins J."/>
            <person name="Schmutz J."/>
            <person name="Zhebentyayeva T."/>
            <person name="Kuelheim C."/>
            <person name="Coggeshall M."/>
            <person name="Heim C."/>
            <person name="Lasky J.R."/>
            <person name="Leites L."/>
            <person name="Islam-Faridi N."/>
            <person name="Romero-Severson J."/>
            <person name="DeLeo V.L."/>
            <person name="Lucas S.M."/>
            <person name="Lazic D."/>
            <person name="Gailing O."/>
            <person name="Carlson J."/>
            <person name="Staton M."/>
        </authorList>
    </citation>
    <scope>NUCLEOTIDE SEQUENCE [LARGE SCALE GENOMIC DNA]</scope>
    <source>
        <strain evidence="2">Pseudo-F2</strain>
    </source>
</reference>
<accession>A0AAN7I486</accession>
<evidence type="ECO:0008006" key="4">
    <source>
        <dbReference type="Google" id="ProtNLM"/>
    </source>
</evidence>
<protein>
    <recommendedName>
        <fullName evidence="4">Alginate lyase 2 domain-containing protein</fullName>
    </recommendedName>
</protein>
<feature type="signal peptide" evidence="1">
    <location>
        <begin position="1"/>
        <end position="20"/>
    </location>
</feature>
<organism evidence="2 3">
    <name type="scientific">Quercus rubra</name>
    <name type="common">Northern red oak</name>
    <name type="synonym">Quercus borealis</name>
    <dbReference type="NCBI Taxonomy" id="3512"/>
    <lineage>
        <taxon>Eukaryota</taxon>
        <taxon>Viridiplantae</taxon>
        <taxon>Streptophyta</taxon>
        <taxon>Embryophyta</taxon>
        <taxon>Tracheophyta</taxon>
        <taxon>Spermatophyta</taxon>
        <taxon>Magnoliopsida</taxon>
        <taxon>eudicotyledons</taxon>
        <taxon>Gunneridae</taxon>
        <taxon>Pentapetalae</taxon>
        <taxon>rosids</taxon>
        <taxon>fabids</taxon>
        <taxon>Fagales</taxon>
        <taxon>Fagaceae</taxon>
        <taxon>Quercus</taxon>
    </lineage>
</organism>
<gene>
    <name evidence="2" type="ORF">RGQ29_005976</name>
</gene>
<dbReference type="EMBL" id="JAXUIC010000011">
    <property type="protein sequence ID" value="KAK4563642.1"/>
    <property type="molecule type" value="Genomic_DNA"/>
</dbReference>
<proteinExistence type="predicted"/>
<keyword evidence="1" id="KW-0732">Signal</keyword>
<evidence type="ECO:0000256" key="1">
    <source>
        <dbReference type="SAM" id="SignalP"/>
    </source>
</evidence>
<evidence type="ECO:0000313" key="2">
    <source>
        <dbReference type="EMBL" id="KAK4563642.1"/>
    </source>
</evidence>
<feature type="chain" id="PRO_5042879411" description="Alginate lyase 2 domain-containing protein" evidence="1">
    <location>
        <begin position="21"/>
        <end position="176"/>
    </location>
</feature>
<dbReference type="SUPFAM" id="SSF49899">
    <property type="entry name" value="Concanavalin A-like lectins/glucanases"/>
    <property type="match status" value="1"/>
</dbReference>
<keyword evidence="3" id="KW-1185">Reference proteome</keyword>
<name>A0AAN7I486_QUERU</name>